<keyword evidence="1" id="KW-0472">Membrane</keyword>
<organism evidence="2 3">
    <name type="scientific">Brevibacterium metallidurans</name>
    <dbReference type="NCBI Taxonomy" id="1482676"/>
    <lineage>
        <taxon>Bacteria</taxon>
        <taxon>Bacillati</taxon>
        <taxon>Actinomycetota</taxon>
        <taxon>Actinomycetes</taxon>
        <taxon>Micrococcales</taxon>
        <taxon>Brevibacteriaceae</taxon>
        <taxon>Brevibacterium</taxon>
    </lineage>
</organism>
<evidence type="ECO:0000313" key="2">
    <source>
        <dbReference type="EMBL" id="GAA0036236.1"/>
    </source>
</evidence>
<proteinExistence type="predicted"/>
<evidence type="ECO:0000313" key="3">
    <source>
        <dbReference type="Proteomes" id="UP001498238"/>
    </source>
</evidence>
<sequence>MFIRLGSAIARATLERMNSDLSPTLRALPYLLGITAVVFVGFPLGRDVDVLLRIAIGALTYFVTFVLSRFVIGRLADRSSARNSDTDSDHDDT</sequence>
<comment type="caution">
    <text evidence="2">The sequence shown here is derived from an EMBL/GenBank/DDBJ whole genome shotgun (WGS) entry which is preliminary data.</text>
</comment>
<dbReference type="EMBL" id="BAAAAF010000008">
    <property type="protein sequence ID" value="GAA0036236.1"/>
    <property type="molecule type" value="Genomic_DNA"/>
</dbReference>
<keyword evidence="3" id="KW-1185">Reference proteome</keyword>
<feature type="transmembrane region" description="Helical" evidence="1">
    <location>
        <begin position="27"/>
        <end position="44"/>
    </location>
</feature>
<keyword evidence="1" id="KW-0812">Transmembrane</keyword>
<name>A0ABP3CBD2_9MICO</name>
<evidence type="ECO:0000256" key="1">
    <source>
        <dbReference type="SAM" id="Phobius"/>
    </source>
</evidence>
<accession>A0ABP3CBD2</accession>
<dbReference type="Proteomes" id="UP001498238">
    <property type="component" value="Unassembled WGS sequence"/>
</dbReference>
<feature type="transmembrane region" description="Helical" evidence="1">
    <location>
        <begin position="50"/>
        <end position="72"/>
    </location>
</feature>
<gene>
    <name evidence="2" type="ORF">NCCP602_21970</name>
</gene>
<protein>
    <submittedName>
        <fullName evidence="2">Uncharacterized protein</fullName>
    </submittedName>
</protein>
<reference evidence="2 3" key="1">
    <citation type="submission" date="2024-01" db="EMBL/GenBank/DDBJ databases">
        <title>Characterization of antibiotic resistant novel bacterial strains and their environmental applications.</title>
        <authorList>
            <person name="Manzoor S."/>
            <person name="Abbas S."/>
            <person name="Arshad M."/>
            <person name="Ahmed I."/>
        </authorList>
    </citation>
    <scope>NUCLEOTIDE SEQUENCE [LARGE SCALE GENOMIC DNA]</scope>
    <source>
        <strain evidence="2 3">NCCP-602</strain>
    </source>
</reference>
<keyword evidence="1" id="KW-1133">Transmembrane helix</keyword>